<evidence type="ECO:0000256" key="1">
    <source>
        <dbReference type="ARBA" id="ARBA00022553"/>
    </source>
</evidence>
<protein>
    <submittedName>
        <fullName evidence="9">REC/PAS/GGDEF/EAL domain protein</fullName>
    </submittedName>
</protein>
<evidence type="ECO:0000259" key="8">
    <source>
        <dbReference type="PROSITE" id="PS50110"/>
    </source>
</evidence>
<name>A0A3M2XBM2_PSESJ</name>
<evidence type="ECO:0000256" key="6">
    <source>
        <dbReference type="PROSITE-ProRule" id="PRU00169"/>
    </source>
</evidence>
<gene>
    <name evidence="9" type="ORF">ALQ44_01709</name>
</gene>
<keyword evidence="4" id="KW-0238">DNA-binding</keyword>
<evidence type="ECO:0000256" key="2">
    <source>
        <dbReference type="ARBA" id="ARBA00023012"/>
    </source>
</evidence>
<dbReference type="InterPro" id="IPR001789">
    <property type="entry name" value="Sig_transdc_resp-reg_receiver"/>
</dbReference>
<dbReference type="EMBL" id="RBPQ01000214">
    <property type="protein sequence ID" value="RMO23934.1"/>
    <property type="molecule type" value="Genomic_DNA"/>
</dbReference>
<dbReference type="SMART" id="SM00448">
    <property type="entry name" value="REC"/>
    <property type="match status" value="1"/>
</dbReference>
<evidence type="ECO:0000256" key="4">
    <source>
        <dbReference type="ARBA" id="ARBA00023125"/>
    </source>
</evidence>
<dbReference type="SUPFAM" id="SSF52172">
    <property type="entry name" value="CheY-like"/>
    <property type="match status" value="1"/>
</dbReference>
<dbReference type="PANTHER" id="PTHR44591">
    <property type="entry name" value="STRESS RESPONSE REGULATOR PROTEIN 1"/>
    <property type="match status" value="1"/>
</dbReference>
<evidence type="ECO:0000313" key="10">
    <source>
        <dbReference type="Proteomes" id="UP000276886"/>
    </source>
</evidence>
<dbReference type="PROSITE" id="PS50110">
    <property type="entry name" value="RESPONSE_REGULATORY"/>
    <property type="match status" value="1"/>
</dbReference>
<evidence type="ECO:0000256" key="5">
    <source>
        <dbReference type="ARBA" id="ARBA00023163"/>
    </source>
</evidence>
<dbReference type="PANTHER" id="PTHR44591:SF3">
    <property type="entry name" value="RESPONSE REGULATORY DOMAIN-CONTAINING PROTEIN"/>
    <property type="match status" value="1"/>
</dbReference>
<accession>A0A3M2XBM2</accession>
<comment type="caution">
    <text evidence="9">The sequence shown here is derived from an EMBL/GenBank/DDBJ whole genome shotgun (WGS) entry which is preliminary data.</text>
</comment>
<keyword evidence="5" id="KW-0804">Transcription</keyword>
<dbReference type="Pfam" id="PF00072">
    <property type="entry name" value="Response_reg"/>
    <property type="match status" value="1"/>
</dbReference>
<dbReference type="AlphaFoldDB" id="A0A3M2XBM2"/>
<evidence type="ECO:0000313" key="9">
    <source>
        <dbReference type="EMBL" id="RMO23934.1"/>
    </source>
</evidence>
<keyword evidence="3" id="KW-0805">Transcription regulation</keyword>
<dbReference type="InterPro" id="IPR011006">
    <property type="entry name" value="CheY-like_superfamily"/>
</dbReference>
<evidence type="ECO:0000256" key="3">
    <source>
        <dbReference type="ARBA" id="ARBA00023015"/>
    </source>
</evidence>
<feature type="region of interest" description="Disordered" evidence="7">
    <location>
        <begin position="98"/>
        <end position="122"/>
    </location>
</feature>
<dbReference type="Gene3D" id="3.40.50.2300">
    <property type="match status" value="1"/>
</dbReference>
<feature type="domain" description="Response regulatory" evidence="8">
    <location>
        <begin position="7"/>
        <end position="122"/>
    </location>
</feature>
<evidence type="ECO:0000256" key="7">
    <source>
        <dbReference type="SAM" id="MobiDB-lite"/>
    </source>
</evidence>
<reference evidence="9 10" key="1">
    <citation type="submission" date="2018-08" db="EMBL/GenBank/DDBJ databases">
        <title>Recombination of ecologically and evolutionarily significant loci maintains genetic cohesion in the Pseudomonas syringae species complex.</title>
        <authorList>
            <person name="Dillon M."/>
            <person name="Thakur S."/>
            <person name="Almeida R.N.D."/>
            <person name="Weir B.S."/>
            <person name="Guttman D.S."/>
        </authorList>
    </citation>
    <scope>NUCLEOTIDE SEQUENCE [LARGE SCALE GENOMIC DNA]</scope>
    <source>
        <strain evidence="9 10">ICMP 2788</strain>
    </source>
</reference>
<dbReference type="GO" id="GO:0000160">
    <property type="term" value="P:phosphorelay signal transduction system"/>
    <property type="evidence" value="ECO:0007669"/>
    <property type="project" value="UniProtKB-KW"/>
</dbReference>
<organism evidence="9 10">
    <name type="scientific">Pseudomonas syringae pv. pisi</name>
    <dbReference type="NCBI Taxonomy" id="59510"/>
    <lineage>
        <taxon>Bacteria</taxon>
        <taxon>Pseudomonadati</taxon>
        <taxon>Pseudomonadota</taxon>
        <taxon>Gammaproteobacteria</taxon>
        <taxon>Pseudomonadales</taxon>
        <taxon>Pseudomonadaceae</taxon>
        <taxon>Pseudomonas</taxon>
        <taxon>Pseudomonas syringae</taxon>
    </lineage>
</organism>
<proteinExistence type="predicted"/>
<sequence length="122" mass="13275">MTQSAATILIIDDDVHVRDLLEVLLQNQGYRTLTAESGELALAMIKRQAPDLILLDIMMPGMDGYEVASQLKAEKNTANIPIIMLSALGSRRPKLASFRTGSGRRGIPQQACGQRRTVAARA</sequence>
<dbReference type="InterPro" id="IPR050595">
    <property type="entry name" value="Bact_response_regulator"/>
</dbReference>
<dbReference type="Proteomes" id="UP000276886">
    <property type="component" value="Unassembled WGS sequence"/>
</dbReference>
<keyword evidence="2" id="KW-0902">Two-component regulatory system</keyword>
<feature type="modified residue" description="4-aspartylphosphate" evidence="6">
    <location>
        <position position="56"/>
    </location>
</feature>
<dbReference type="GO" id="GO:0003677">
    <property type="term" value="F:DNA binding"/>
    <property type="evidence" value="ECO:0007669"/>
    <property type="project" value="UniProtKB-KW"/>
</dbReference>
<keyword evidence="1 6" id="KW-0597">Phosphoprotein</keyword>
<dbReference type="FunFam" id="3.40.50.2300:FF:000001">
    <property type="entry name" value="DNA-binding response regulator PhoB"/>
    <property type="match status" value="1"/>
</dbReference>